<keyword evidence="5 7" id="KW-0067">ATP-binding</keyword>
<dbReference type="GO" id="GO:0009376">
    <property type="term" value="C:HslUV protease complex"/>
    <property type="evidence" value="ECO:0007669"/>
    <property type="project" value="UniProtKB-UniRule"/>
</dbReference>
<sequence length="433" mass="47765">MTDFSPREIVSELDRHIIGQKDAKRAVAVALRNRWRRQQLEKGLREEVMPKNILMIGPTGVGKTEISRRLAKLAGAPFIKIEATKFTEVGYVGRDVEQIIRDLVEIGIGLVREKKREEVKARAHKGAEDRVLEALVGKSASPATKDSFRKKLRSGELDDKEIDIEVSDTSGPAGGMDIPGMPGANIGVLNLSEMFGKAMNRTKQVRTTVRDSYDLLIGEESDKLLDQGEVTREAIDAVQNNGIVFLDEIDKVANKDGHSAGVSREGVQRDLLPLVEGTTVATKHGPVKTDHILFIASGAFHVSKPSDLLPELQGRLPIRVELRALTREDFRRILTETEASLIKQYIALMKTEDVTLEITEDAIDALADTAVKLNGSVENIGARRLQTVMERVLDEISFEAPDKGGETYRIDGDYVHKALDGIAGDTDLSRFIL</sequence>
<dbReference type="Proteomes" id="UP000264310">
    <property type="component" value="Unassembled WGS sequence"/>
</dbReference>
<evidence type="ECO:0000313" key="11">
    <source>
        <dbReference type="Proteomes" id="UP000264310"/>
    </source>
</evidence>
<dbReference type="SMART" id="SM00382">
    <property type="entry name" value="AAA"/>
    <property type="match status" value="1"/>
</dbReference>
<dbReference type="Pfam" id="PF07724">
    <property type="entry name" value="AAA_2"/>
    <property type="match status" value="1"/>
</dbReference>
<protein>
    <recommendedName>
        <fullName evidence="7">ATP-dependent protease ATPase subunit HslU</fullName>
    </recommendedName>
    <alternativeName>
        <fullName evidence="7">Unfoldase HslU</fullName>
    </alternativeName>
</protein>
<dbReference type="GO" id="GO:0005524">
    <property type="term" value="F:ATP binding"/>
    <property type="evidence" value="ECO:0007669"/>
    <property type="project" value="UniProtKB-UniRule"/>
</dbReference>
<dbReference type="Gene3D" id="3.40.50.300">
    <property type="entry name" value="P-loop containing nucleotide triphosphate hydrolases"/>
    <property type="match status" value="2"/>
</dbReference>
<dbReference type="GO" id="GO:0036402">
    <property type="term" value="F:proteasome-activating activity"/>
    <property type="evidence" value="ECO:0007669"/>
    <property type="project" value="UniProtKB-UniRule"/>
</dbReference>
<dbReference type="RefSeq" id="WP_116682121.1">
    <property type="nucleotide sequence ID" value="NZ_QURL01000002.1"/>
</dbReference>
<organism evidence="10 11">
    <name type="scientific">Fulvimarina endophytica</name>
    <dbReference type="NCBI Taxonomy" id="2293836"/>
    <lineage>
        <taxon>Bacteria</taxon>
        <taxon>Pseudomonadati</taxon>
        <taxon>Pseudomonadota</taxon>
        <taxon>Alphaproteobacteria</taxon>
        <taxon>Hyphomicrobiales</taxon>
        <taxon>Aurantimonadaceae</taxon>
        <taxon>Fulvimarina</taxon>
    </lineage>
</organism>
<feature type="domain" description="Clp ATPase C-terminal" evidence="9">
    <location>
        <begin position="325"/>
        <end position="419"/>
    </location>
</feature>
<dbReference type="FunFam" id="3.40.50.300:FF:000213">
    <property type="entry name" value="ATP-dependent protease ATPase subunit HslU"/>
    <property type="match status" value="1"/>
</dbReference>
<dbReference type="HAMAP" id="MF_00249">
    <property type="entry name" value="HslU"/>
    <property type="match status" value="1"/>
</dbReference>
<evidence type="ECO:0000259" key="9">
    <source>
        <dbReference type="SMART" id="SM01086"/>
    </source>
</evidence>
<dbReference type="InterPro" id="IPR003959">
    <property type="entry name" value="ATPase_AAA_core"/>
</dbReference>
<evidence type="ECO:0000256" key="4">
    <source>
        <dbReference type="ARBA" id="ARBA00022741"/>
    </source>
</evidence>
<keyword evidence="3 7" id="KW-0963">Cytoplasm</keyword>
<comment type="caution">
    <text evidence="10">The sequence shown here is derived from an EMBL/GenBank/DDBJ whole genome shotgun (WGS) entry which is preliminary data.</text>
</comment>
<dbReference type="GO" id="GO:0043335">
    <property type="term" value="P:protein unfolding"/>
    <property type="evidence" value="ECO:0007669"/>
    <property type="project" value="UniProtKB-UniRule"/>
</dbReference>
<accession>A0A371X819</accession>
<feature type="binding site" evidence="7">
    <location>
        <begin position="60"/>
        <end position="65"/>
    </location>
    <ligand>
        <name>ATP</name>
        <dbReference type="ChEBI" id="CHEBI:30616"/>
    </ligand>
</feature>
<comment type="subcellular location">
    <subcellularLocation>
        <location evidence="1 7">Cytoplasm</location>
    </subcellularLocation>
</comment>
<evidence type="ECO:0000256" key="1">
    <source>
        <dbReference type="ARBA" id="ARBA00004496"/>
    </source>
</evidence>
<feature type="binding site" evidence="7">
    <location>
        <position position="247"/>
    </location>
    <ligand>
        <name>ATP</name>
        <dbReference type="ChEBI" id="CHEBI:30616"/>
    </ligand>
</feature>
<dbReference type="FunFam" id="3.40.50.300:FF:000220">
    <property type="entry name" value="ATP-dependent protease ATPase subunit HslU"/>
    <property type="match status" value="1"/>
</dbReference>
<evidence type="ECO:0000256" key="3">
    <source>
        <dbReference type="ARBA" id="ARBA00022490"/>
    </source>
</evidence>
<name>A0A371X819_9HYPH</name>
<dbReference type="SMART" id="SM01086">
    <property type="entry name" value="ClpB_D2-small"/>
    <property type="match status" value="1"/>
</dbReference>
<dbReference type="EMBL" id="QURL01000002">
    <property type="protein sequence ID" value="RFC65224.1"/>
    <property type="molecule type" value="Genomic_DNA"/>
</dbReference>
<keyword evidence="10" id="KW-0645">Protease</keyword>
<evidence type="ECO:0000259" key="8">
    <source>
        <dbReference type="SMART" id="SM00382"/>
    </source>
</evidence>
<feature type="binding site" evidence="7">
    <location>
        <position position="18"/>
    </location>
    <ligand>
        <name>ATP</name>
        <dbReference type="ChEBI" id="CHEBI:30616"/>
    </ligand>
</feature>
<keyword evidence="6 7" id="KW-0143">Chaperone</keyword>
<evidence type="ECO:0000256" key="2">
    <source>
        <dbReference type="ARBA" id="ARBA00009771"/>
    </source>
</evidence>
<keyword evidence="11" id="KW-1185">Reference proteome</keyword>
<feature type="binding site" evidence="7">
    <location>
        <position position="311"/>
    </location>
    <ligand>
        <name>ATP</name>
        <dbReference type="ChEBI" id="CHEBI:30616"/>
    </ligand>
</feature>
<dbReference type="OrthoDB" id="9804062at2"/>
<dbReference type="NCBIfam" id="TIGR00390">
    <property type="entry name" value="hslU"/>
    <property type="match status" value="1"/>
</dbReference>
<dbReference type="InterPro" id="IPR004491">
    <property type="entry name" value="HslU"/>
</dbReference>
<keyword evidence="4 7" id="KW-0547">Nucleotide-binding</keyword>
<dbReference type="NCBIfam" id="NF003544">
    <property type="entry name" value="PRK05201.1"/>
    <property type="match status" value="1"/>
</dbReference>
<dbReference type="GO" id="GO:0008233">
    <property type="term" value="F:peptidase activity"/>
    <property type="evidence" value="ECO:0007669"/>
    <property type="project" value="UniProtKB-KW"/>
</dbReference>
<feature type="binding site" evidence="7">
    <location>
        <position position="383"/>
    </location>
    <ligand>
        <name>ATP</name>
        <dbReference type="ChEBI" id="CHEBI:30616"/>
    </ligand>
</feature>
<dbReference type="InterPro" id="IPR027417">
    <property type="entry name" value="P-loop_NTPase"/>
</dbReference>
<proteinExistence type="inferred from homology"/>
<dbReference type="PANTHER" id="PTHR48102">
    <property type="entry name" value="ATP-DEPENDENT CLP PROTEASE ATP-BINDING SUBUNIT CLPX-LIKE, MITOCHONDRIAL-RELATED"/>
    <property type="match status" value="1"/>
</dbReference>
<dbReference type="CDD" id="cd19498">
    <property type="entry name" value="RecA-like_HslU"/>
    <property type="match status" value="1"/>
</dbReference>
<dbReference type="AlphaFoldDB" id="A0A371X819"/>
<dbReference type="PANTHER" id="PTHR48102:SF3">
    <property type="entry name" value="ATP-DEPENDENT PROTEASE ATPASE SUBUNIT HSLU"/>
    <property type="match status" value="1"/>
</dbReference>
<dbReference type="Gene3D" id="1.10.8.60">
    <property type="match status" value="1"/>
</dbReference>
<comment type="subunit">
    <text evidence="7">A double ring-shaped homohexamer of HslV is capped on each side by a ring-shaped HslU homohexamer. The assembly of the HslU/HslV complex is dependent on binding of ATP.</text>
</comment>
<dbReference type="InterPro" id="IPR003593">
    <property type="entry name" value="AAA+_ATPase"/>
</dbReference>
<dbReference type="GO" id="GO:0016887">
    <property type="term" value="F:ATP hydrolysis activity"/>
    <property type="evidence" value="ECO:0007669"/>
    <property type="project" value="InterPro"/>
</dbReference>
<evidence type="ECO:0000256" key="7">
    <source>
        <dbReference type="HAMAP-Rule" id="MF_00249"/>
    </source>
</evidence>
<evidence type="ECO:0000256" key="5">
    <source>
        <dbReference type="ARBA" id="ARBA00022840"/>
    </source>
</evidence>
<reference evidence="10 11" key="1">
    <citation type="submission" date="2018-08" db="EMBL/GenBank/DDBJ databases">
        <title>Fulvimarina sp. 85, whole genome shotgun sequence.</title>
        <authorList>
            <person name="Tuo L."/>
        </authorList>
    </citation>
    <scope>NUCLEOTIDE SEQUENCE [LARGE SCALE GENOMIC DNA]</scope>
    <source>
        <strain evidence="10 11">85</strain>
    </source>
</reference>
<dbReference type="InterPro" id="IPR019489">
    <property type="entry name" value="Clp_ATPase_C"/>
</dbReference>
<evidence type="ECO:0000313" key="10">
    <source>
        <dbReference type="EMBL" id="RFC65224.1"/>
    </source>
</evidence>
<keyword evidence="10" id="KW-0378">Hydrolase</keyword>
<gene>
    <name evidence="7 10" type="primary">hslU</name>
    <name evidence="10" type="ORF">DYI37_05100</name>
</gene>
<evidence type="ECO:0000256" key="6">
    <source>
        <dbReference type="ARBA" id="ARBA00023186"/>
    </source>
</evidence>
<comment type="function">
    <text evidence="7">ATPase subunit of a proteasome-like degradation complex; this subunit has chaperone activity. The binding of ATP and its subsequent hydrolysis by HslU are essential for unfolding of protein substrates subsequently hydrolyzed by HslV. HslU recognizes the N-terminal part of its protein substrates and unfolds these before they are guided to HslV for hydrolysis.</text>
</comment>
<dbReference type="InterPro" id="IPR050052">
    <property type="entry name" value="ATP-dep_Clp_protease_ClpX"/>
</dbReference>
<feature type="domain" description="AAA+ ATPase" evidence="8">
    <location>
        <begin position="49"/>
        <end position="306"/>
    </location>
</feature>
<dbReference type="Pfam" id="PF00004">
    <property type="entry name" value="AAA"/>
    <property type="match status" value="1"/>
</dbReference>
<dbReference type="Pfam" id="PF10431">
    <property type="entry name" value="ClpB_D2-small"/>
    <property type="match status" value="1"/>
</dbReference>
<comment type="similarity">
    <text evidence="2 7">Belongs to the ClpX chaperone family. HslU subfamily.</text>
</comment>
<dbReference type="SUPFAM" id="SSF52540">
    <property type="entry name" value="P-loop containing nucleoside triphosphate hydrolases"/>
    <property type="match status" value="1"/>
</dbReference>